<reference evidence="3" key="1">
    <citation type="journal article" date="2011" name="Nature">
        <title>Genome sequence and analysis of the tuber crop potato.</title>
        <authorList>
            <consortium name="The Potato Genome Sequencing Consortium"/>
        </authorList>
    </citation>
    <scope>NUCLEOTIDE SEQUENCE [LARGE SCALE GENOMIC DNA]</scope>
    <source>
        <strain evidence="3">cv. DM1-3 516 R44</strain>
    </source>
</reference>
<evidence type="ECO:0000313" key="3">
    <source>
        <dbReference type="Proteomes" id="UP000011115"/>
    </source>
</evidence>
<protein>
    <submittedName>
        <fullName evidence="2">Transposable element protein</fullName>
    </submittedName>
</protein>
<dbReference type="AlphaFoldDB" id="M1DS36"/>
<dbReference type="HOGENOM" id="CLU_1463694_0_0_1"/>
<dbReference type="Gramene" id="PGSC0003DMT400093505">
    <property type="protein sequence ID" value="PGSC0003DMT400093505"/>
    <property type="gene ID" value="PGSC0003DMG400043076"/>
</dbReference>
<dbReference type="Proteomes" id="UP000011115">
    <property type="component" value="Unassembled WGS sequence"/>
</dbReference>
<organism evidence="2 3">
    <name type="scientific">Solanum tuberosum</name>
    <name type="common">Potato</name>
    <dbReference type="NCBI Taxonomy" id="4113"/>
    <lineage>
        <taxon>Eukaryota</taxon>
        <taxon>Viridiplantae</taxon>
        <taxon>Streptophyta</taxon>
        <taxon>Embryophyta</taxon>
        <taxon>Tracheophyta</taxon>
        <taxon>Spermatophyta</taxon>
        <taxon>Magnoliopsida</taxon>
        <taxon>eudicotyledons</taxon>
        <taxon>Gunneridae</taxon>
        <taxon>Pentapetalae</taxon>
        <taxon>asterids</taxon>
        <taxon>lamiids</taxon>
        <taxon>Solanales</taxon>
        <taxon>Solanaceae</taxon>
        <taxon>Solanoideae</taxon>
        <taxon>Solaneae</taxon>
        <taxon>Solanum</taxon>
    </lineage>
</organism>
<feature type="region of interest" description="Disordered" evidence="1">
    <location>
        <begin position="1"/>
        <end position="37"/>
    </location>
</feature>
<name>M1DS36_SOLTU</name>
<proteinExistence type="predicted"/>
<dbReference type="InParanoid" id="M1DS36"/>
<feature type="compositionally biased region" description="Low complexity" evidence="1">
    <location>
        <begin position="17"/>
        <end position="28"/>
    </location>
</feature>
<evidence type="ECO:0000256" key="1">
    <source>
        <dbReference type="SAM" id="MobiDB-lite"/>
    </source>
</evidence>
<accession>M1DS36</accession>
<reference evidence="2" key="2">
    <citation type="submission" date="2015-06" db="UniProtKB">
        <authorList>
            <consortium name="EnsemblPlants"/>
        </authorList>
    </citation>
    <scope>IDENTIFICATION</scope>
    <source>
        <strain evidence="2">DM1-3 516 R44</strain>
    </source>
</reference>
<dbReference type="PaxDb" id="4113-PGSC0003DMT400093505"/>
<sequence>MANQGRPGELGSGSLGNVDDNNQDNMNNPKILNNQGVHPVVPARPVRDVAGPFTANLASSIRKPPPKSRFKLKQSMVQILHSNGQFTGLPHEDPQIHLRNFVDITDIYIPIGVSSDYASLTLFPYSLLGVVRRCAAAGQALSITSEEFFDLLDKLYEGNQGQPIGVRYVVVELMKLSNLRQTRIP</sequence>
<evidence type="ECO:0000313" key="2">
    <source>
        <dbReference type="EnsemblPlants" id="PGSC0003DMT400093505"/>
    </source>
</evidence>
<dbReference type="EnsemblPlants" id="PGSC0003DMT400093505">
    <property type="protein sequence ID" value="PGSC0003DMT400093505"/>
    <property type="gene ID" value="PGSC0003DMG400043076"/>
</dbReference>
<keyword evidence="3" id="KW-1185">Reference proteome</keyword>